<evidence type="ECO:0000256" key="2">
    <source>
        <dbReference type="RuleBase" id="RU361185"/>
    </source>
</evidence>
<dbReference type="SUPFAM" id="SSF51445">
    <property type="entry name" value="(Trans)glycosidases"/>
    <property type="match status" value="1"/>
</dbReference>
<dbReference type="GO" id="GO:0004553">
    <property type="term" value="F:hydrolase activity, hydrolyzing O-glycosyl compounds"/>
    <property type="evidence" value="ECO:0007669"/>
    <property type="project" value="InterPro"/>
</dbReference>
<feature type="domain" description="DUF5110" evidence="4">
    <location>
        <begin position="641"/>
        <end position="679"/>
    </location>
</feature>
<dbReference type="InterPro" id="IPR051816">
    <property type="entry name" value="Glycosyl_Hydrolase_31"/>
</dbReference>
<dbReference type="SUPFAM" id="SSF51011">
    <property type="entry name" value="Glycosyl hydrolase domain"/>
    <property type="match status" value="1"/>
</dbReference>
<dbReference type="AlphaFoldDB" id="A0A1H7PID9"/>
<comment type="similarity">
    <text evidence="1 2">Belongs to the glycosyl hydrolase 31 family.</text>
</comment>
<dbReference type="SUPFAM" id="SSF74650">
    <property type="entry name" value="Galactose mutarotase-like"/>
    <property type="match status" value="1"/>
</dbReference>
<dbReference type="CDD" id="cd14752">
    <property type="entry name" value="GH31_N"/>
    <property type="match status" value="1"/>
</dbReference>
<evidence type="ECO:0000313" key="6">
    <source>
        <dbReference type="EMBL" id="SEL35550.1"/>
    </source>
</evidence>
<evidence type="ECO:0000259" key="3">
    <source>
        <dbReference type="Pfam" id="PF01055"/>
    </source>
</evidence>
<dbReference type="STRING" id="573321.SAMN04488505_10293"/>
<dbReference type="Pfam" id="PF01055">
    <property type="entry name" value="Glyco_hydro_31_2nd"/>
    <property type="match status" value="1"/>
</dbReference>
<dbReference type="PANTHER" id="PTHR43863:SF2">
    <property type="entry name" value="MALTASE-GLUCOAMYLASE"/>
    <property type="match status" value="1"/>
</dbReference>
<dbReference type="InterPro" id="IPR033403">
    <property type="entry name" value="DUF5110"/>
</dbReference>
<dbReference type="Proteomes" id="UP000198984">
    <property type="component" value="Unassembled WGS sequence"/>
</dbReference>
<dbReference type="InterPro" id="IPR011013">
    <property type="entry name" value="Gal_mutarotase_sf_dom"/>
</dbReference>
<dbReference type="Gene3D" id="2.60.40.1180">
    <property type="entry name" value="Golgi alpha-mannosidase II"/>
    <property type="match status" value="2"/>
</dbReference>
<organism evidence="6 7">
    <name type="scientific">Chitinophaga rupis</name>
    <dbReference type="NCBI Taxonomy" id="573321"/>
    <lineage>
        <taxon>Bacteria</taxon>
        <taxon>Pseudomonadati</taxon>
        <taxon>Bacteroidota</taxon>
        <taxon>Chitinophagia</taxon>
        <taxon>Chitinophagales</taxon>
        <taxon>Chitinophagaceae</taxon>
        <taxon>Chitinophaga</taxon>
    </lineage>
</organism>
<dbReference type="EMBL" id="FOBB01000002">
    <property type="protein sequence ID" value="SEL35550.1"/>
    <property type="molecule type" value="Genomic_DNA"/>
</dbReference>
<proteinExistence type="inferred from homology"/>
<evidence type="ECO:0000256" key="1">
    <source>
        <dbReference type="ARBA" id="ARBA00007806"/>
    </source>
</evidence>
<dbReference type="InterPro" id="IPR048395">
    <property type="entry name" value="Glyco_hydro_31_C"/>
</dbReference>
<dbReference type="PANTHER" id="PTHR43863">
    <property type="entry name" value="HYDROLASE, PUTATIVE (AFU_ORTHOLOGUE AFUA_1G03140)-RELATED"/>
    <property type="match status" value="1"/>
</dbReference>
<name>A0A1H7PID9_9BACT</name>
<dbReference type="Gene3D" id="2.60.40.1760">
    <property type="entry name" value="glycosyl hydrolase (family 31)"/>
    <property type="match status" value="1"/>
</dbReference>
<keyword evidence="2" id="KW-0326">Glycosidase</keyword>
<sequence length="704" mass="79170">MLLVCLFINTHLLYAQSLLGIQVISKGTPDAFTPQRFVPEQPVMAALQQLPAATLPFNPADINIRITERGCVVEIPLGADEQLYGFGMQINSFNQRGLRVRPVTNDSPLGNVGYTHAPVPMYVSNKGYAILINTLRYTTFYCGSNPRRRAIAAADSAGNNTPALSTDALYMSKDQDKGNMIVDIPGARGIEIYIFAGPDMKQAIQRYNLYAGGGVLPPLWGLGIKYRVKADFNQQQVLKMAAYFRDHKIPCDVFGLEPGWQTASYSCSYVWNTKKFPQPEQLAADLRQQHLHVNLWEHAFVNPLSPLYKPLEQRSGDFPVWKGLVPDFADSLTRNIFAAYHDTAIISKGISGFKLDECDNSDLGSADRTWSFPEASTFPSGITGEQMHQVFGNLYFRSFYQLMQQHDQRSYFDIRQLGAFASAYPAVLYSDIYEHDDYIRMIPNSGFCGILWSPEVRESGSVTELVRRTQTAVMSAQTVFNSWYLKNPPWLQYNTARNNADSLLPEATQTEQTIRQLFNFRMQLVPYLYHAFFQYAHNGIPPFRALVVDYPQDANVYNVDNEYMIGESLLAAPLTGTDSVRAVYLPAGDWYDFNTHRKYSGAQTYTIHCGFNQLPIFIKSGTLLPLADPVPYLDAAQPFNITCYAFGPGNATAGLLEDDGETFAYKQGKYNLITLSWKNGHGSMQRRGPLKAGMYKIRKWVPVL</sequence>
<reference evidence="6 7" key="1">
    <citation type="submission" date="2016-10" db="EMBL/GenBank/DDBJ databases">
        <authorList>
            <person name="de Groot N.N."/>
        </authorList>
    </citation>
    <scope>NUCLEOTIDE SEQUENCE [LARGE SCALE GENOMIC DNA]</scope>
    <source>
        <strain evidence="6 7">DSM 21039</strain>
    </source>
</reference>
<protein>
    <submittedName>
        <fullName evidence="6">Alpha-D-xyloside xylohydrolase</fullName>
    </submittedName>
</protein>
<dbReference type="InterPro" id="IPR000322">
    <property type="entry name" value="Glyco_hydro_31_TIM"/>
</dbReference>
<feature type="domain" description="Glycoside hydrolase family 31 TIM barrel" evidence="3">
    <location>
        <begin position="216"/>
        <end position="530"/>
    </location>
</feature>
<dbReference type="InterPro" id="IPR017853">
    <property type="entry name" value="GH"/>
</dbReference>
<dbReference type="InterPro" id="IPR013780">
    <property type="entry name" value="Glyco_hydro_b"/>
</dbReference>
<dbReference type="Pfam" id="PF17137">
    <property type="entry name" value="DUF5110"/>
    <property type="match status" value="1"/>
</dbReference>
<dbReference type="GO" id="GO:0005975">
    <property type="term" value="P:carbohydrate metabolic process"/>
    <property type="evidence" value="ECO:0007669"/>
    <property type="project" value="InterPro"/>
</dbReference>
<keyword evidence="2 6" id="KW-0378">Hydrolase</keyword>
<dbReference type="CDD" id="cd06592">
    <property type="entry name" value="GH31_NET37"/>
    <property type="match status" value="1"/>
</dbReference>
<gene>
    <name evidence="6" type="ORF">SAMN04488505_10293</name>
</gene>
<accession>A0A1H7PID9</accession>
<evidence type="ECO:0000313" key="7">
    <source>
        <dbReference type="Proteomes" id="UP000198984"/>
    </source>
</evidence>
<dbReference type="Pfam" id="PF21365">
    <property type="entry name" value="Glyco_hydro_31_3rd"/>
    <property type="match status" value="1"/>
</dbReference>
<keyword evidence="7" id="KW-1185">Reference proteome</keyword>
<evidence type="ECO:0000259" key="5">
    <source>
        <dbReference type="Pfam" id="PF21365"/>
    </source>
</evidence>
<dbReference type="Gene3D" id="3.20.20.80">
    <property type="entry name" value="Glycosidases"/>
    <property type="match status" value="1"/>
</dbReference>
<feature type="domain" description="Glycosyl hydrolase family 31 C-terminal" evidence="5">
    <location>
        <begin position="539"/>
        <end position="623"/>
    </location>
</feature>
<dbReference type="GO" id="GO:0030246">
    <property type="term" value="F:carbohydrate binding"/>
    <property type="evidence" value="ECO:0007669"/>
    <property type="project" value="InterPro"/>
</dbReference>
<evidence type="ECO:0000259" key="4">
    <source>
        <dbReference type="Pfam" id="PF17137"/>
    </source>
</evidence>